<protein>
    <recommendedName>
        <fullName evidence="7">C3H1-type domain-containing protein</fullName>
    </recommendedName>
</protein>
<dbReference type="SMART" id="SM00356">
    <property type="entry name" value="ZnF_C3H1"/>
    <property type="match status" value="2"/>
</dbReference>
<evidence type="ECO:0000256" key="1">
    <source>
        <dbReference type="ARBA" id="ARBA00022723"/>
    </source>
</evidence>
<proteinExistence type="predicted"/>
<feature type="region of interest" description="Disordered" evidence="6">
    <location>
        <begin position="758"/>
        <end position="800"/>
    </location>
</feature>
<dbReference type="InterPro" id="IPR050974">
    <property type="entry name" value="Plant_ZF_CCCH"/>
</dbReference>
<evidence type="ECO:0000256" key="3">
    <source>
        <dbReference type="ARBA" id="ARBA00022833"/>
    </source>
</evidence>
<dbReference type="Gene3D" id="4.10.1000.10">
    <property type="entry name" value="Zinc finger, CCCH-type"/>
    <property type="match status" value="1"/>
</dbReference>
<organism evidence="8 9">
    <name type="scientific">Tetradesmus obliquus</name>
    <name type="common">Green alga</name>
    <name type="synonym">Acutodesmus obliquus</name>
    <dbReference type="NCBI Taxonomy" id="3088"/>
    <lineage>
        <taxon>Eukaryota</taxon>
        <taxon>Viridiplantae</taxon>
        <taxon>Chlorophyta</taxon>
        <taxon>core chlorophytes</taxon>
        <taxon>Chlorophyceae</taxon>
        <taxon>CS clade</taxon>
        <taxon>Sphaeropleales</taxon>
        <taxon>Scenedesmaceae</taxon>
        <taxon>Tetradesmus</taxon>
    </lineage>
</organism>
<dbReference type="InterPro" id="IPR002562">
    <property type="entry name" value="3'-5'_exonuclease_dom"/>
</dbReference>
<dbReference type="STRING" id="3088.A0A383V883"/>
<keyword evidence="9" id="KW-1185">Reference proteome</keyword>
<keyword evidence="3 5" id="KW-0862">Zinc</keyword>
<dbReference type="AlphaFoldDB" id="A0A383V883"/>
<feature type="zinc finger region" description="C3H1-type" evidence="5">
    <location>
        <begin position="236"/>
        <end position="264"/>
    </location>
</feature>
<dbReference type="Gene3D" id="3.30.420.10">
    <property type="entry name" value="Ribonuclease H-like superfamily/Ribonuclease H"/>
    <property type="match status" value="1"/>
</dbReference>
<feature type="region of interest" description="Disordered" evidence="6">
    <location>
        <begin position="709"/>
        <end position="737"/>
    </location>
</feature>
<feature type="domain" description="C3H1-type" evidence="7">
    <location>
        <begin position="168"/>
        <end position="196"/>
    </location>
</feature>
<feature type="domain" description="C3H1-type" evidence="7">
    <location>
        <begin position="236"/>
        <end position="264"/>
    </location>
</feature>
<feature type="zinc finger region" description="C3H1-type" evidence="5">
    <location>
        <begin position="168"/>
        <end position="196"/>
    </location>
</feature>
<dbReference type="EMBL" id="FNXT01000177">
    <property type="protein sequence ID" value="SZX61788.1"/>
    <property type="molecule type" value="Genomic_DNA"/>
</dbReference>
<keyword evidence="2 5" id="KW-0863">Zinc-finger</keyword>
<feature type="compositionally biased region" description="Acidic residues" evidence="6">
    <location>
        <begin position="727"/>
        <end position="737"/>
    </location>
</feature>
<feature type="compositionally biased region" description="Gly residues" evidence="6">
    <location>
        <begin position="710"/>
        <end position="720"/>
    </location>
</feature>
<feature type="compositionally biased region" description="Low complexity" evidence="6">
    <location>
        <begin position="122"/>
        <end position="152"/>
    </location>
</feature>
<dbReference type="PANTHER" id="PTHR12506:SF50">
    <property type="entry name" value="ZINC FINGER CCCH DOMAIN-CONTAINING PROTEIN 26"/>
    <property type="match status" value="1"/>
</dbReference>
<dbReference type="InterPro" id="IPR012337">
    <property type="entry name" value="RNaseH-like_sf"/>
</dbReference>
<dbReference type="PANTHER" id="PTHR12506">
    <property type="entry name" value="PROTEIN PHOSPHATASE RELATED"/>
    <property type="match status" value="1"/>
</dbReference>
<dbReference type="GO" id="GO:0008270">
    <property type="term" value="F:zinc ion binding"/>
    <property type="evidence" value="ECO:0007669"/>
    <property type="project" value="UniProtKB-KW"/>
</dbReference>
<evidence type="ECO:0000313" key="9">
    <source>
        <dbReference type="Proteomes" id="UP000256970"/>
    </source>
</evidence>
<dbReference type="GO" id="GO:0008408">
    <property type="term" value="F:3'-5' exonuclease activity"/>
    <property type="evidence" value="ECO:0007669"/>
    <property type="project" value="InterPro"/>
</dbReference>
<feature type="region of interest" description="Disordered" evidence="6">
    <location>
        <begin position="286"/>
        <end position="319"/>
    </location>
</feature>
<evidence type="ECO:0000256" key="5">
    <source>
        <dbReference type="PROSITE-ProRule" id="PRU00723"/>
    </source>
</evidence>
<evidence type="ECO:0000256" key="2">
    <source>
        <dbReference type="ARBA" id="ARBA00022771"/>
    </source>
</evidence>
<keyword evidence="1 5" id="KW-0479">Metal-binding</keyword>
<dbReference type="SUPFAM" id="SSF53098">
    <property type="entry name" value="Ribonuclease H-like"/>
    <property type="match status" value="1"/>
</dbReference>
<evidence type="ECO:0000256" key="6">
    <source>
        <dbReference type="SAM" id="MobiDB-lite"/>
    </source>
</evidence>
<gene>
    <name evidence="8" type="ORF">BQ4739_LOCUS2345</name>
</gene>
<accession>A0A383V883</accession>
<feature type="compositionally biased region" description="Low complexity" evidence="6">
    <location>
        <begin position="291"/>
        <end position="306"/>
    </location>
</feature>
<evidence type="ECO:0000256" key="4">
    <source>
        <dbReference type="ARBA" id="ARBA00023125"/>
    </source>
</evidence>
<dbReference type="Proteomes" id="UP000256970">
    <property type="component" value="Unassembled WGS sequence"/>
</dbReference>
<feature type="region of interest" description="Disordered" evidence="6">
    <location>
        <begin position="120"/>
        <end position="164"/>
    </location>
</feature>
<name>A0A383V883_TETOB</name>
<dbReference type="InterPro" id="IPR036397">
    <property type="entry name" value="RNaseH_sf"/>
</dbReference>
<reference evidence="8 9" key="1">
    <citation type="submission" date="2016-10" db="EMBL/GenBank/DDBJ databases">
        <authorList>
            <person name="Cai Z."/>
        </authorList>
    </citation>
    <scope>NUCLEOTIDE SEQUENCE [LARGE SCALE GENOMIC DNA]</scope>
</reference>
<dbReference type="InterPro" id="IPR000571">
    <property type="entry name" value="Znf_CCCH"/>
</dbReference>
<dbReference type="Pfam" id="PF01612">
    <property type="entry name" value="DNA_pol_A_exo1"/>
    <property type="match status" value="1"/>
</dbReference>
<sequence length="1142" mass="122328">MPHVRKADVLGVVRQLWSTGTIEDEAKLILAEQLINETWEGKKSGIPMNQAGVPVKAALGERWLGAKERMAQGKPPLGVFLAEDPYFILKDMGGSHLHVQLRVSRLAQLIGNAELISQYRNSASSSGPGSSSSSSSSTSAAAGSSSSSAAAGGRQGRVQMNSEGLPLRPGVAPCQHYLKHGWCIFKQDCWYNHPERPGKRKAAPASPANPQQQRTFFTESHLEPGVMLRNGVNPVRPGVRPCQHYLRQGWCVFKAKCRNDHPDLTDAAGSSSSAETSAAAVLNDHPDLTDAAGSSSSSAARAAAASPQPQDGPEESLVRQPPQQLLLGLLIDSLWPPRASKDNYVKGQIARHIIVTLASPGDVTQENKTFDIGGAGVGNFVNRWWPSQSLYDPAASKPYASLKALLGGDPYFRVWMAGNVPMVTLLYGKLIEDGGDAAAERLAAMADAVWLPTAGKEVWLHGCLAKWLHAGFKGCNESRKVVPMTHAAAAAAAAATGKEVWLRGCLAKWLLNAGFKGRNETRKMLPMNHAAAAVAVAVAAGNEVWLRGCLAKWLLHAGFKGRDETRKVLPLTLAASIAAAAAPTACVGKEVWLRGCLAKWLLNAGFKGHNEGRKVLPRVLAEGPEQPTVFCMDMAQAGEYLLRCWRHEPHPYDAESAPWSQLKPLIAGDRFLYIEQNPRGAAGSQHVTLDVADLLTNFAAAARAARRAQHGGGSYGGVPAGEGVINVEDDDSDDDDITELSLLGTAAWAAAAGQISARSSSSGSSSNLTSPQQRQQQQQRPASAASPASRGVVSPAGGGPADVASAAADLAALEAMHYEPPDNMQWWWPEHKPEKHNCCWTEIAIRLLDPAAEEFELQLAEMVQHLEISAVLGMACATYKSHPHLLQFFAPHAAIGGLEMPSAVYLLDVMRPGRRVAEVLDLVGPVLASQQNTKVCHGSKLWSGQLEKAYNIRLVNYFDTQQAHHVYNVLRHEAGRSPLLNGAALKATAEVSLSALLRTHDLYHPVRHTESGKEAVKLWQDRPLSAELVTCAAADVAYLIPLMELQLRQLRTAAGEVRQQQQQQRPGSRAAALLSSLPPELSEPTTLAAIAAGAEAARRGGGLSYDRLRAIGGLEAFHQAPLHALGLQLGQSYGAVRGRPTH</sequence>
<dbReference type="GO" id="GO:0003729">
    <property type="term" value="F:mRNA binding"/>
    <property type="evidence" value="ECO:0007669"/>
    <property type="project" value="TreeGrafter"/>
</dbReference>
<evidence type="ECO:0000313" key="8">
    <source>
        <dbReference type="EMBL" id="SZX61788.1"/>
    </source>
</evidence>
<dbReference type="PROSITE" id="PS50103">
    <property type="entry name" value="ZF_C3H1"/>
    <property type="match status" value="2"/>
</dbReference>
<dbReference type="GO" id="GO:0003677">
    <property type="term" value="F:DNA binding"/>
    <property type="evidence" value="ECO:0007669"/>
    <property type="project" value="UniProtKB-KW"/>
</dbReference>
<dbReference type="GO" id="GO:0006139">
    <property type="term" value="P:nucleobase-containing compound metabolic process"/>
    <property type="evidence" value="ECO:0007669"/>
    <property type="project" value="InterPro"/>
</dbReference>
<keyword evidence="4" id="KW-0238">DNA-binding</keyword>
<evidence type="ECO:0000259" key="7">
    <source>
        <dbReference type="PROSITE" id="PS50103"/>
    </source>
</evidence>